<dbReference type="STRING" id="629741.GCWU000324_01999"/>
<evidence type="ECO:0000313" key="2">
    <source>
        <dbReference type="Proteomes" id="UP000003009"/>
    </source>
</evidence>
<organism evidence="1 2">
    <name type="scientific">Kingella oralis ATCC 51147</name>
    <dbReference type="NCBI Taxonomy" id="629741"/>
    <lineage>
        <taxon>Bacteria</taxon>
        <taxon>Pseudomonadati</taxon>
        <taxon>Pseudomonadota</taxon>
        <taxon>Betaproteobacteria</taxon>
        <taxon>Neisseriales</taxon>
        <taxon>Neisseriaceae</taxon>
        <taxon>Kingella</taxon>
    </lineage>
</organism>
<dbReference type="Proteomes" id="UP000003009">
    <property type="component" value="Unassembled WGS sequence"/>
</dbReference>
<protein>
    <submittedName>
        <fullName evidence="1">Uncharacterized protein</fullName>
    </submittedName>
</protein>
<comment type="caution">
    <text evidence="1">The sequence shown here is derived from an EMBL/GenBank/DDBJ whole genome shotgun (WGS) entry which is preliminary data.</text>
</comment>
<keyword evidence="2" id="KW-1185">Reference proteome</keyword>
<gene>
    <name evidence="1" type="ORF">GCWU000324_01999</name>
</gene>
<accession>C4GIX7</accession>
<reference evidence="1" key="1">
    <citation type="submission" date="2009-04" db="EMBL/GenBank/DDBJ databases">
        <authorList>
            <person name="Weinstock G."/>
            <person name="Sodergren E."/>
            <person name="Clifton S."/>
            <person name="Fulton L."/>
            <person name="Fulton B."/>
            <person name="Courtney L."/>
            <person name="Fronick C."/>
            <person name="Harrison M."/>
            <person name="Strong C."/>
            <person name="Farmer C."/>
            <person name="Delahaunty K."/>
            <person name="Markovic C."/>
            <person name="Hall O."/>
            <person name="Minx P."/>
            <person name="Tomlinson C."/>
            <person name="Mitreva M."/>
            <person name="Nelson J."/>
            <person name="Hou S."/>
            <person name="Wollam A."/>
            <person name="Pepin K.H."/>
            <person name="Johnson M."/>
            <person name="Bhonagiri V."/>
            <person name="Nash W.E."/>
            <person name="Warren W."/>
            <person name="Chinwalla A."/>
            <person name="Mardis E.R."/>
            <person name="Wilson R.K."/>
        </authorList>
    </citation>
    <scope>NUCLEOTIDE SEQUENCE [LARGE SCALE GENOMIC DNA]</scope>
    <source>
        <strain evidence="1">ATCC 51147</strain>
    </source>
</reference>
<name>C4GIX7_9NEIS</name>
<dbReference type="HOGENOM" id="CLU_3062459_0_0_4"/>
<dbReference type="EMBL" id="ACJW02000003">
    <property type="protein sequence ID" value="EEP67749.1"/>
    <property type="molecule type" value="Genomic_DNA"/>
</dbReference>
<evidence type="ECO:0000313" key="1">
    <source>
        <dbReference type="EMBL" id="EEP67749.1"/>
    </source>
</evidence>
<proteinExistence type="predicted"/>
<sequence length="53" mass="6127">MRRFTQLKFEATQSTFGRSKAAKNEALLNNHLGLLRHFPKLGNHPKTHLLKTQ</sequence>
<dbReference type="AlphaFoldDB" id="C4GIX7"/>